<dbReference type="GO" id="GO:0016831">
    <property type="term" value="F:carboxy-lyase activity"/>
    <property type="evidence" value="ECO:0007669"/>
    <property type="project" value="InterPro"/>
</dbReference>
<dbReference type="Proteomes" id="UP000292927">
    <property type="component" value="Unassembled WGS sequence"/>
</dbReference>
<evidence type="ECO:0000256" key="1">
    <source>
        <dbReference type="ARBA" id="ARBA00023239"/>
    </source>
</evidence>
<dbReference type="Gene3D" id="3.20.20.140">
    <property type="entry name" value="Metal-dependent hydrolases"/>
    <property type="match status" value="1"/>
</dbReference>
<dbReference type="GO" id="GO:0019748">
    <property type="term" value="P:secondary metabolic process"/>
    <property type="evidence" value="ECO:0007669"/>
    <property type="project" value="TreeGrafter"/>
</dbReference>
<dbReference type="InterPro" id="IPR032466">
    <property type="entry name" value="Metal_Hydrolase"/>
</dbReference>
<keyword evidence="4" id="KW-1185">Reference proteome</keyword>
<dbReference type="InterPro" id="IPR032465">
    <property type="entry name" value="ACMSD"/>
</dbReference>
<keyword evidence="3" id="KW-0378">Hydrolase</keyword>
<accession>A0A4Q7PP70</accession>
<sequence length="259" mass="29523">MYCAEDFEIIDFHTHPFLRDTCNWCMYPGAVPDMERFQEDLTAAGISRFAGSVIERVSGAEFAEIHRLNQDALCLKKRLGDKYIPGVHIHPGFVEESCGELFRMHDAGVRLVGELVPYAMDWKHYYDEELRVIYQCIEALGMVVSLHTQEEDSIDRALHAFPGITFVAAHPGEKEVFLRHLERMKRYPNYYLDLSGTGIFRYGSVAYGVKEVGNSRFLFGTDYPICNAGMYVNAVLHEHLEKDDLEAIFSGNAKRLLGL</sequence>
<keyword evidence="1" id="KW-0456">Lyase</keyword>
<evidence type="ECO:0000259" key="2">
    <source>
        <dbReference type="Pfam" id="PF04909"/>
    </source>
</evidence>
<dbReference type="SUPFAM" id="SSF51556">
    <property type="entry name" value="Metallo-dependent hydrolases"/>
    <property type="match status" value="1"/>
</dbReference>
<dbReference type="GO" id="GO:0005737">
    <property type="term" value="C:cytoplasm"/>
    <property type="evidence" value="ECO:0007669"/>
    <property type="project" value="TreeGrafter"/>
</dbReference>
<proteinExistence type="predicted"/>
<dbReference type="GO" id="GO:0016787">
    <property type="term" value="F:hydrolase activity"/>
    <property type="evidence" value="ECO:0007669"/>
    <property type="project" value="UniProtKB-KW"/>
</dbReference>
<dbReference type="OrthoDB" id="9771932at2"/>
<name>A0A4Q7PP70_9FIRM</name>
<dbReference type="PANTHER" id="PTHR21240:SF28">
    <property type="entry name" value="ISO-OROTATE DECARBOXYLASE (EUROFUNG)"/>
    <property type="match status" value="1"/>
</dbReference>
<comment type="caution">
    <text evidence="3">The sequence shown here is derived from an EMBL/GenBank/DDBJ whole genome shotgun (WGS) entry which is preliminary data.</text>
</comment>
<dbReference type="RefSeq" id="WP_130433311.1">
    <property type="nucleotide sequence ID" value="NZ_SGXF01000001.1"/>
</dbReference>
<feature type="domain" description="Amidohydrolase-related" evidence="2">
    <location>
        <begin position="10"/>
        <end position="259"/>
    </location>
</feature>
<organism evidence="3 4">
    <name type="scientific">Cuneatibacter caecimuris</name>
    <dbReference type="NCBI Taxonomy" id="1796618"/>
    <lineage>
        <taxon>Bacteria</taxon>
        <taxon>Bacillati</taxon>
        <taxon>Bacillota</taxon>
        <taxon>Clostridia</taxon>
        <taxon>Lachnospirales</taxon>
        <taxon>Lachnospiraceae</taxon>
        <taxon>Cuneatibacter</taxon>
    </lineage>
</organism>
<evidence type="ECO:0000313" key="4">
    <source>
        <dbReference type="Proteomes" id="UP000292927"/>
    </source>
</evidence>
<dbReference type="Pfam" id="PF04909">
    <property type="entry name" value="Amidohydro_2"/>
    <property type="match status" value="1"/>
</dbReference>
<protein>
    <submittedName>
        <fullName evidence="3">Putative TIM-barrel fold metal-dependent hydrolase</fullName>
    </submittedName>
</protein>
<evidence type="ECO:0000313" key="3">
    <source>
        <dbReference type="EMBL" id="RZT02704.1"/>
    </source>
</evidence>
<dbReference type="EMBL" id="SGXF01000001">
    <property type="protein sequence ID" value="RZT02704.1"/>
    <property type="molecule type" value="Genomic_DNA"/>
</dbReference>
<reference evidence="3 4" key="1">
    <citation type="submission" date="2019-02" db="EMBL/GenBank/DDBJ databases">
        <title>Genomic Encyclopedia of Type Strains, Phase IV (KMG-IV): sequencing the most valuable type-strain genomes for metagenomic binning, comparative biology and taxonomic classification.</title>
        <authorList>
            <person name="Goeker M."/>
        </authorList>
    </citation>
    <scope>NUCLEOTIDE SEQUENCE [LARGE SCALE GENOMIC DNA]</scope>
    <source>
        <strain evidence="3 4">DSM 29486</strain>
    </source>
</reference>
<dbReference type="AlphaFoldDB" id="A0A4Q7PP70"/>
<dbReference type="InterPro" id="IPR006680">
    <property type="entry name" value="Amidohydro-rel"/>
</dbReference>
<dbReference type="PANTHER" id="PTHR21240">
    <property type="entry name" value="2-AMINO-3-CARBOXYLMUCONATE-6-SEMIALDEHYDE DECARBOXYLASE"/>
    <property type="match status" value="1"/>
</dbReference>
<gene>
    <name evidence="3" type="ORF">EV209_0828</name>
</gene>